<dbReference type="EMBL" id="SMKV01000038">
    <property type="protein sequence ID" value="TDC88903.1"/>
    <property type="molecule type" value="Genomic_DNA"/>
</dbReference>
<keyword evidence="5" id="KW-1185">Reference proteome</keyword>
<sequence length="427" mass="43803">MMLAEDVAVTALAHRCGWSSASTFIDVFRRAFGHTPGACPGVPGALWRLASVRGSRKPLFSRCFRPGGGGRVPTVCAGGRCGLVRPSRHLQVPSSWSPHVPVTVLRPMRAPGAPPAGSSTTGGAETRGTHLLADPGHLARPPCERRLEGRGEKRWGGRTTRTPTRNVKPSAVAGAVGAGVHHRCMVIELRSRGEIDALAETGAVVAAMLAAVNSHVAAGVSLGQLDEIARDVAAEAGARPVGGRVISTSVNDEIIGGAPAGRVLAEGDLLSVAATLDLRGWYARAATSSTVGAGSAVDRSLIDATGQALADGIAAARPGARLGEVCRAIGLVGRSAGYGIPPVGGHGVGRQARQDPAVPNDGHPARGLPLRPGLVFSVEPIFTAGGHDHLDTDGGVMRTGDDTRAAHSGHTIAITERGARVLTTWLR</sequence>
<protein>
    <submittedName>
        <fullName evidence="4">M24 family metallopeptidase</fullName>
    </submittedName>
</protein>
<dbReference type="GO" id="GO:0070006">
    <property type="term" value="F:metalloaminopeptidase activity"/>
    <property type="evidence" value="ECO:0007669"/>
    <property type="project" value="TreeGrafter"/>
</dbReference>
<name>A0A4R4UKG3_9PSEU</name>
<dbReference type="InterPro" id="IPR009057">
    <property type="entry name" value="Homeodomain-like_sf"/>
</dbReference>
<evidence type="ECO:0000256" key="1">
    <source>
        <dbReference type="ARBA" id="ARBA00023015"/>
    </source>
</evidence>
<dbReference type="PANTHER" id="PTHR43330">
    <property type="entry name" value="METHIONINE AMINOPEPTIDASE"/>
    <property type="match status" value="1"/>
</dbReference>
<gene>
    <name evidence="4" type="ORF">E1161_22875</name>
</gene>
<dbReference type="InterPro" id="IPR001714">
    <property type="entry name" value="Pept_M24_MAP"/>
</dbReference>
<evidence type="ECO:0000313" key="4">
    <source>
        <dbReference type="EMBL" id="TDC88903.1"/>
    </source>
</evidence>
<dbReference type="Pfam" id="PF00557">
    <property type="entry name" value="Peptidase_M24"/>
    <property type="match status" value="1"/>
</dbReference>
<organism evidence="4 5">
    <name type="scientific">Saccharopolyspora aridisoli</name>
    <dbReference type="NCBI Taxonomy" id="2530385"/>
    <lineage>
        <taxon>Bacteria</taxon>
        <taxon>Bacillati</taxon>
        <taxon>Actinomycetota</taxon>
        <taxon>Actinomycetes</taxon>
        <taxon>Pseudonocardiales</taxon>
        <taxon>Pseudonocardiaceae</taxon>
        <taxon>Saccharopolyspora</taxon>
    </lineage>
</organism>
<dbReference type="SUPFAM" id="SSF55920">
    <property type="entry name" value="Creatinase/aminopeptidase"/>
    <property type="match status" value="1"/>
</dbReference>
<dbReference type="GO" id="GO:0003700">
    <property type="term" value="F:DNA-binding transcription factor activity"/>
    <property type="evidence" value="ECO:0007669"/>
    <property type="project" value="InterPro"/>
</dbReference>
<dbReference type="SUPFAM" id="SSF46689">
    <property type="entry name" value="Homeodomain-like"/>
    <property type="match status" value="1"/>
</dbReference>
<keyword evidence="2" id="KW-0804">Transcription</keyword>
<dbReference type="PROSITE" id="PS01124">
    <property type="entry name" value="HTH_ARAC_FAMILY_2"/>
    <property type="match status" value="1"/>
</dbReference>
<feature type="domain" description="HTH araC/xylS-type" evidence="3">
    <location>
        <begin position="1"/>
        <end position="36"/>
    </location>
</feature>
<reference evidence="4 5" key="1">
    <citation type="submission" date="2019-03" db="EMBL/GenBank/DDBJ databases">
        <title>Draft genome sequences of novel Actinobacteria.</title>
        <authorList>
            <person name="Sahin N."/>
            <person name="Ay H."/>
            <person name="Saygin H."/>
        </authorList>
    </citation>
    <scope>NUCLEOTIDE SEQUENCE [LARGE SCALE GENOMIC DNA]</scope>
    <source>
        <strain evidence="4 5">16K404</strain>
    </source>
</reference>
<dbReference type="Gene3D" id="1.10.10.60">
    <property type="entry name" value="Homeodomain-like"/>
    <property type="match status" value="1"/>
</dbReference>
<evidence type="ECO:0000313" key="5">
    <source>
        <dbReference type="Proteomes" id="UP000294744"/>
    </source>
</evidence>
<dbReference type="OrthoDB" id="3679853at2"/>
<dbReference type="Proteomes" id="UP000294744">
    <property type="component" value="Unassembled WGS sequence"/>
</dbReference>
<dbReference type="AlphaFoldDB" id="A0A4R4UKG3"/>
<dbReference type="InterPro" id="IPR036005">
    <property type="entry name" value="Creatinase/aminopeptidase-like"/>
</dbReference>
<evidence type="ECO:0000256" key="2">
    <source>
        <dbReference type="ARBA" id="ARBA00023163"/>
    </source>
</evidence>
<dbReference type="GO" id="GO:0005829">
    <property type="term" value="C:cytosol"/>
    <property type="evidence" value="ECO:0007669"/>
    <property type="project" value="TreeGrafter"/>
</dbReference>
<dbReference type="PANTHER" id="PTHR43330:SF27">
    <property type="entry name" value="METHIONINE AMINOPEPTIDASE"/>
    <property type="match status" value="1"/>
</dbReference>
<keyword evidence="1" id="KW-0805">Transcription regulation</keyword>
<accession>A0A4R4UKG3</accession>
<dbReference type="GO" id="GO:0043565">
    <property type="term" value="F:sequence-specific DNA binding"/>
    <property type="evidence" value="ECO:0007669"/>
    <property type="project" value="InterPro"/>
</dbReference>
<dbReference type="PRINTS" id="PR00599">
    <property type="entry name" value="MAPEPTIDASE"/>
</dbReference>
<dbReference type="InterPro" id="IPR018060">
    <property type="entry name" value="HTH_AraC"/>
</dbReference>
<comment type="caution">
    <text evidence="4">The sequence shown here is derived from an EMBL/GenBank/DDBJ whole genome shotgun (WGS) entry which is preliminary data.</text>
</comment>
<evidence type="ECO:0000259" key="3">
    <source>
        <dbReference type="PROSITE" id="PS01124"/>
    </source>
</evidence>
<dbReference type="InterPro" id="IPR000994">
    <property type="entry name" value="Pept_M24"/>
</dbReference>
<proteinExistence type="predicted"/>
<dbReference type="Gene3D" id="3.90.230.10">
    <property type="entry name" value="Creatinase/methionine aminopeptidase superfamily"/>
    <property type="match status" value="1"/>
</dbReference>